<dbReference type="OrthoDB" id="9760689at2"/>
<dbReference type="EMBL" id="FWPT01000004">
    <property type="protein sequence ID" value="SMA45311.1"/>
    <property type="molecule type" value="Genomic_DNA"/>
</dbReference>
<evidence type="ECO:0000256" key="5">
    <source>
        <dbReference type="ARBA" id="ARBA00022679"/>
    </source>
</evidence>
<evidence type="ECO:0000259" key="9">
    <source>
        <dbReference type="Pfam" id="PF08241"/>
    </source>
</evidence>
<comment type="catalytic activity">
    <reaction evidence="1 8">
        <text>malonyl-[ACP] + S-adenosyl-L-methionine = malonyl-[ACP] methyl ester + S-adenosyl-L-homocysteine</text>
        <dbReference type="Rhea" id="RHEA:17105"/>
        <dbReference type="Rhea" id="RHEA-COMP:9623"/>
        <dbReference type="Rhea" id="RHEA-COMP:9954"/>
        <dbReference type="ChEBI" id="CHEBI:57856"/>
        <dbReference type="ChEBI" id="CHEBI:59789"/>
        <dbReference type="ChEBI" id="CHEBI:78449"/>
        <dbReference type="ChEBI" id="CHEBI:78845"/>
        <dbReference type="EC" id="2.1.1.197"/>
    </reaction>
</comment>
<dbReference type="Proteomes" id="UP000196573">
    <property type="component" value="Unassembled WGS sequence"/>
</dbReference>
<evidence type="ECO:0000256" key="2">
    <source>
        <dbReference type="ARBA" id="ARBA00004746"/>
    </source>
</evidence>
<dbReference type="EC" id="2.1.1.197" evidence="3 8"/>
<evidence type="ECO:0000256" key="1">
    <source>
        <dbReference type="ARBA" id="ARBA00000852"/>
    </source>
</evidence>
<dbReference type="Pfam" id="PF08241">
    <property type="entry name" value="Methyltransf_11"/>
    <property type="match status" value="1"/>
</dbReference>
<dbReference type="UniPathway" id="UPA00078"/>
<dbReference type="GO" id="GO:0008757">
    <property type="term" value="F:S-adenosylmethionine-dependent methyltransferase activity"/>
    <property type="evidence" value="ECO:0007669"/>
    <property type="project" value="InterPro"/>
</dbReference>
<organism evidence="10 11">
    <name type="scientific">Parendozoicomonas haliclonae</name>
    <dbReference type="NCBI Taxonomy" id="1960125"/>
    <lineage>
        <taxon>Bacteria</taxon>
        <taxon>Pseudomonadati</taxon>
        <taxon>Pseudomonadota</taxon>
        <taxon>Gammaproteobacteria</taxon>
        <taxon>Oceanospirillales</taxon>
        <taxon>Endozoicomonadaceae</taxon>
        <taxon>Parendozoicomonas</taxon>
    </lineage>
</organism>
<dbReference type="InterPro" id="IPR029063">
    <property type="entry name" value="SAM-dependent_MTases_sf"/>
</dbReference>
<dbReference type="Gene3D" id="3.40.50.150">
    <property type="entry name" value="Vaccinia Virus protein VP39"/>
    <property type="match status" value="1"/>
</dbReference>
<comment type="pathway">
    <text evidence="2 8">Cofactor biosynthesis; biotin biosynthesis.</text>
</comment>
<keyword evidence="7 8" id="KW-0093">Biotin biosynthesis</keyword>
<evidence type="ECO:0000256" key="6">
    <source>
        <dbReference type="ARBA" id="ARBA00022691"/>
    </source>
</evidence>
<name>A0A1X7AJB9_9GAMM</name>
<dbReference type="GO" id="GO:0009102">
    <property type="term" value="P:biotin biosynthetic process"/>
    <property type="evidence" value="ECO:0007669"/>
    <property type="project" value="UniProtKB-UniRule"/>
</dbReference>
<keyword evidence="6 8" id="KW-0949">S-adenosyl-L-methionine</keyword>
<dbReference type="SUPFAM" id="SSF53335">
    <property type="entry name" value="S-adenosyl-L-methionine-dependent methyltransferases"/>
    <property type="match status" value="1"/>
</dbReference>
<dbReference type="GO" id="GO:0032259">
    <property type="term" value="P:methylation"/>
    <property type="evidence" value="ECO:0007669"/>
    <property type="project" value="UniProtKB-KW"/>
</dbReference>
<dbReference type="GO" id="GO:0102130">
    <property type="term" value="F:malonyl-CoA methyltransferase activity"/>
    <property type="evidence" value="ECO:0007669"/>
    <property type="project" value="UniProtKB-EC"/>
</dbReference>
<proteinExistence type="inferred from homology"/>
<protein>
    <recommendedName>
        <fullName evidence="3 8">Malonyl-[acyl-carrier protein] O-methyltransferase</fullName>
        <shortName evidence="8">Malonyl-ACP O-methyltransferase</shortName>
        <ecNumber evidence="3 8">2.1.1.197</ecNumber>
    </recommendedName>
    <alternativeName>
        <fullName evidence="8">Biotin synthesis protein BioC</fullName>
    </alternativeName>
</protein>
<evidence type="ECO:0000313" key="10">
    <source>
        <dbReference type="EMBL" id="SMA45311.1"/>
    </source>
</evidence>
<dbReference type="InterPro" id="IPR013216">
    <property type="entry name" value="Methyltransf_11"/>
</dbReference>
<evidence type="ECO:0000256" key="7">
    <source>
        <dbReference type="ARBA" id="ARBA00022756"/>
    </source>
</evidence>
<dbReference type="InterPro" id="IPR011814">
    <property type="entry name" value="BioC"/>
</dbReference>
<evidence type="ECO:0000313" key="11">
    <source>
        <dbReference type="Proteomes" id="UP000196573"/>
    </source>
</evidence>
<dbReference type="HAMAP" id="MF_00835">
    <property type="entry name" value="BioC"/>
    <property type="match status" value="1"/>
</dbReference>
<dbReference type="PANTHER" id="PTHR13090">
    <property type="entry name" value="ARGININE-HYDROXYLASE NDUFAF5, MITOCHONDRIAL"/>
    <property type="match status" value="1"/>
</dbReference>
<dbReference type="NCBIfam" id="TIGR02072">
    <property type="entry name" value="BioC"/>
    <property type="match status" value="1"/>
</dbReference>
<dbReference type="InterPro" id="IPR050602">
    <property type="entry name" value="Malonyl-ACP_OMT"/>
</dbReference>
<keyword evidence="5 8" id="KW-0808">Transferase</keyword>
<comment type="similarity">
    <text evidence="8">Belongs to the methyltransferase superfamily.</text>
</comment>
<comment type="function">
    <text evidence="8">Converts the free carboxyl group of a malonyl-thioester to its methyl ester by transfer of a methyl group from S-adenosyl-L-methionine (SAM). It allows to synthesize pimeloyl-ACP via the fatty acid synthetic pathway.</text>
</comment>
<keyword evidence="4 8" id="KW-0489">Methyltransferase</keyword>
<dbReference type="CDD" id="cd02440">
    <property type="entry name" value="AdoMet_MTases"/>
    <property type="match status" value="1"/>
</dbReference>
<reference evidence="10 11" key="1">
    <citation type="submission" date="2017-03" db="EMBL/GenBank/DDBJ databases">
        <authorList>
            <person name="Afonso C.L."/>
            <person name="Miller P.J."/>
            <person name="Scott M.A."/>
            <person name="Spackman E."/>
            <person name="Goraichik I."/>
            <person name="Dimitrov K.M."/>
            <person name="Suarez D.L."/>
            <person name="Swayne D.E."/>
        </authorList>
    </citation>
    <scope>NUCLEOTIDE SEQUENCE [LARGE SCALE GENOMIC DNA]</scope>
    <source>
        <strain evidence="10">SB41UT1</strain>
    </source>
</reference>
<feature type="domain" description="Methyltransferase type 11" evidence="9">
    <location>
        <begin position="59"/>
        <end position="154"/>
    </location>
</feature>
<accession>A0A1X7AJB9</accession>
<dbReference type="PANTHER" id="PTHR13090:SF1">
    <property type="entry name" value="ARGININE-HYDROXYLASE NDUFAF5, MITOCHONDRIAL"/>
    <property type="match status" value="1"/>
</dbReference>
<evidence type="ECO:0000256" key="4">
    <source>
        <dbReference type="ARBA" id="ARBA00022603"/>
    </source>
</evidence>
<gene>
    <name evidence="10" type="primary">bioC_1</name>
    <name evidence="8" type="synonym">bioC</name>
    <name evidence="10" type="ORF">EHSB41UT_01884</name>
</gene>
<dbReference type="GO" id="GO:0010340">
    <property type="term" value="F:carboxyl-O-methyltransferase activity"/>
    <property type="evidence" value="ECO:0007669"/>
    <property type="project" value="UniProtKB-UniRule"/>
</dbReference>
<dbReference type="RefSeq" id="WP_087109179.1">
    <property type="nucleotide sequence ID" value="NZ_CBCSCN010000002.1"/>
</dbReference>
<keyword evidence="11" id="KW-1185">Reference proteome</keyword>
<evidence type="ECO:0000256" key="8">
    <source>
        <dbReference type="HAMAP-Rule" id="MF_00835"/>
    </source>
</evidence>
<sequence>MNQAPTLPQESALRIDKQRVADTFGKAARTYDAAATLQQRVAARARLGLPELGDHAAILDMGCGTGKETIALRNRYPDADITGLDLSDGMLAYARDRKELDGCHWIVGDIEELPFEPEDFDLVFSSLAIQWCESLSEVLAQVYRVLKPGGWFVFSTLAEGSLYELEKAWQAVDSKPHVNSYEAFECQKRRVATSEFQTCSLRQQTETLYYPSVMHLLREMKSLGANTVVGSEVSGLSGRRTLKSLSEGYASFSSERGLPASYQVIYGVLRKSAS</sequence>
<evidence type="ECO:0000256" key="3">
    <source>
        <dbReference type="ARBA" id="ARBA00012327"/>
    </source>
</evidence>
<dbReference type="AlphaFoldDB" id="A0A1X7AJB9"/>